<evidence type="ECO:0000313" key="8">
    <source>
        <dbReference type="Proteomes" id="UP000623129"/>
    </source>
</evidence>
<dbReference type="GO" id="GO:0006511">
    <property type="term" value="P:ubiquitin-dependent protein catabolic process"/>
    <property type="evidence" value="ECO:0007669"/>
    <property type="project" value="TreeGrafter"/>
</dbReference>
<keyword evidence="1" id="KW-0479">Metal-binding</keyword>
<accession>A0A833QES2</accession>
<keyword evidence="3" id="KW-0862">Zinc</keyword>
<feature type="domain" description="RING-type" evidence="6">
    <location>
        <begin position="61"/>
        <end position="102"/>
    </location>
</feature>
<dbReference type="GO" id="GO:0008270">
    <property type="term" value="F:zinc ion binding"/>
    <property type="evidence" value="ECO:0007669"/>
    <property type="project" value="UniProtKB-KW"/>
</dbReference>
<organism evidence="7 8">
    <name type="scientific">Carex littledalei</name>
    <dbReference type="NCBI Taxonomy" id="544730"/>
    <lineage>
        <taxon>Eukaryota</taxon>
        <taxon>Viridiplantae</taxon>
        <taxon>Streptophyta</taxon>
        <taxon>Embryophyta</taxon>
        <taxon>Tracheophyta</taxon>
        <taxon>Spermatophyta</taxon>
        <taxon>Magnoliopsida</taxon>
        <taxon>Liliopsida</taxon>
        <taxon>Poales</taxon>
        <taxon>Cyperaceae</taxon>
        <taxon>Cyperoideae</taxon>
        <taxon>Cariceae</taxon>
        <taxon>Carex</taxon>
        <taxon>Carex subgen. Euthyceras</taxon>
    </lineage>
</organism>
<dbReference type="InterPro" id="IPR011016">
    <property type="entry name" value="Znf_RING-CH"/>
</dbReference>
<name>A0A833QES2_9POAL</name>
<feature type="compositionally biased region" description="Low complexity" evidence="5">
    <location>
        <begin position="1"/>
        <end position="13"/>
    </location>
</feature>
<dbReference type="Gene3D" id="3.30.40.10">
    <property type="entry name" value="Zinc/RING finger domain, C3HC4 (zinc finger)"/>
    <property type="match status" value="1"/>
</dbReference>
<proteinExistence type="predicted"/>
<dbReference type="OrthoDB" id="8062037at2759"/>
<reference evidence="7" key="1">
    <citation type="submission" date="2020-01" db="EMBL/GenBank/DDBJ databases">
        <title>Genome sequence of Kobresia littledalei, the first chromosome-level genome in the family Cyperaceae.</title>
        <authorList>
            <person name="Qu G."/>
        </authorList>
    </citation>
    <scope>NUCLEOTIDE SEQUENCE</scope>
    <source>
        <strain evidence="7">C.B.Clarke</strain>
        <tissue evidence="7">Leaf</tissue>
    </source>
</reference>
<feature type="region of interest" description="Disordered" evidence="5">
    <location>
        <begin position="1"/>
        <end position="24"/>
    </location>
</feature>
<evidence type="ECO:0000256" key="4">
    <source>
        <dbReference type="PROSITE-ProRule" id="PRU00175"/>
    </source>
</evidence>
<gene>
    <name evidence="7" type="ORF">FCM35_KLT10446</name>
</gene>
<dbReference type="SMART" id="SM00744">
    <property type="entry name" value="RINGv"/>
    <property type="match status" value="1"/>
</dbReference>
<dbReference type="SMART" id="SM00184">
    <property type="entry name" value="RING"/>
    <property type="match status" value="1"/>
</dbReference>
<keyword evidence="2 4" id="KW-0863">Zinc-finger</keyword>
<comment type="caution">
    <text evidence="7">The sequence shown here is derived from an EMBL/GenBank/DDBJ whole genome shotgun (WGS) entry which is preliminary data.</text>
</comment>
<protein>
    <submittedName>
        <fullName evidence="7">E3 ubiquitin-protein ligase SDIR1</fullName>
    </submittedName>
</protein>
<dbReference type="EMBL" id="SWLB01000020">
    <property type="protein sequence ID" value="KAF3325375.1"/>
    <property type="molecule type" value="Genomic_DNA"/>
</dbReference>
<dbReference type="PANTHER" id="PTHR45931:SF16">
    <property type="entry name" value="RING_U-BOX SUPERFAMILY PROTEIN"/>
    <property type="match status" value="1"/>
</dbReference>
<dbReference type="InterPro" id="IPR001841">
    <property type="entry name" value="Znf_RING"/>
</dbReference>
<dbReference type="InterPro" id="IPR051834">
    <property type="entry name" value="RING_finger_E3_ligase"/>
</dbReference>
<dbReference type="Pfam" id="PF13639">
    <property type="entry name" value="zf-RING_2"/>
    <property type="match status" value="1"/>
</dbReference>
<sequence length="106" mass="11676">MAVVVSAPPVARADSSKTKTVTGTKRREIVRQANMAAARAVADIIRTTHGYREGDRMDDACVICLETPAAGDVMRHLPCLHKFHKECIDTWLRRKNACPLCKSAIT</sequence>
<keyword evidence="8" id="KW-1185">Reference proteome</keyword>
<dbReference type="SUPFAM" id="SSF57850">
    <property type="entry name" value="RING/U-box"/>
    <property type="match status" value="1"/>
</dbReference>
<dbReference type="PANTHER" id="PTHR45931">
    <property type="entry name" value="SI:CH211-59O9.10"/>
    <property type="match status" value="1"/>
</dbReference>
<dbReference type="PROSITE" id="PS50089">
    <property type="entry name" value="ZF_RING_2"/>
    <property type="match status" value="1"/>
</dbReference>
<evidence type="ECO:0000256" key="1">
    <source>
        <dbReference type="ARBA" id="ARBA00022723"/>
    </source>
</evidence>
<dbReference type="AlphaFoldDB" id="A0A833QES2"/>
<evidence type="ECO:0000313" key="7">
    <source>
        <dbReference type="EMBL" id="KAF3325375.1"/>
    </source>
</evidence>
<evidence type="ECO:0000256" key="3">
    <source>
        <dbReference type="ARBA" id="ARBA00022833"/>
    </source>
</evidence>
<evidence type="ECO:0000259" key="6">
    <source>
        <dbReference type="PROSITE" id="PS50089"/>
    </source>
</evidence>
<dbReference type="GO" id="GO:0061630">
    <property type="term" value="F:ubiquitin protein ligase activity"/>
    <property type="evidence" value="ECO:0007669"/>
    <property type="project" value="TreeGrafter"/>
</dbReference>
<dbReference type="GO" id="GO:0005634">
    <property type="term" value="C:nucleus"/>
    <property type="evidence" value="ECO:0007669"/>
    <property type="project" value="TreeGrafter"/>
</dbReference>
<evidence type="ECO:0000256" key="2">
    <source>
        <dbReference type="ARBA" id="ARBA00022771"/>
    </source>
</evidence>
<evidence type="ECO:0000256" key="5">
    <source>
        <dbReference type="SAM" id="MobiDB-lite"/>
    </source>
</evidence>
<dbReference type="InterPro" id="IPR013083">
    <property type="entry name" value="Znf_RING/FYVE/PHD"/>
</dbReference>
<dbReference type="Proteomes" id="UP000623129">
    <property type="component" value="Unassembled WGS sequence"/>
</dbReference>